<dbReference type="EMBL" id="FN596251">
    <property type="protein sequence ID" value="CBI34751.3"/>
    <property type="molecule type" value="Genomic_DNA"/>
</dbReference>
<keyword evidence="2" id="KW-1185">Reference proteome</keyword>
<reference evidence="2" key="1">
    <citation type="journal article" date="2007" name="Nature">
        <title>The grapevine genome sequence suggests ancestral hexaploidization in major angiosperm phyla.</title>
        <authorList>
            <consortium name="The French-Italian Public Consortium for Grapevine Genome Characterization."/>
            <person name="Jaillon O."/>
            <person name="Aury J.-M."/>
            <person name="Noel B."/>
            <person name="Policriti A."/>
            <person name="Clepet C."/>
            <person name="Casagrande A."/>
            <person name="Choisne N."/>
            <person name="Aubourg S."/>
            <person name="Vitulo N."/>
            <person name="Jubin C."/>
            <person name="Vezzi A."/>
            <person name="Legeai F."/>
            <person name="Hugueney P."/>
            <person name="Dasilva C."/>
            <person name="Horner D."/>
            <person name="Mica E."/>
            <person name="Jublot D."/>
            <person name="Poulain J."/>
            <person name="Bruyere C."/>
            <person name="Billault A."/>
            <person name="Segurens B."/>
            <person name="Gouyvenoux M."/>
            <person name="Ugarte E."/>
            <person name="Cattonaro F."/>
            <person name="Anthouard V."/>
            <person name="Vico V."/>
            <person name="Del Fabbro C."/>
            <person name="Alaux M."/>
            <person name="Di Gaspero G."/>
            <person name="Dumas V."/>
            <person name="Felice N."/>
            <person name="Paillard S."/>
            <person name="Juman I."/>
            <person name="Moroldo M."/>
            <person name="Scalabrin S."/>
            <person name="Canaguier A."/>
            <person name="Le Clainche I."/>
            <person name="Malacrida G."/>
            <person name="Durand E."/>
            <person name="Pesole G."/>
            <person name="Laucou V."/>
            <person name="Chatelet P."/>
            <person name="Merdinoglu D."/>
            <person name="Delledonne M."/>
            <person name="Pezzotti M."/>
            <person name="Lecharny A."/>
            <person name="Scarpelli C."/>
            <person name="Artiguenave F."/>
            <person name="Pe M.E."/>
            <person name="Valle G."/>
            <person name="Morgante M."/>
            <person name="Caboche M."/>
            <person name="Adam-Blondon A.-F."/>
            <person name="Weissenbach J."/>
            <person name="Quetier F."/>
            <person name="Wincker P."/>
        </authorList>
    </citation>
    <scope>NUCLEOTIDE SEQUENCE [LARGE SCALE GENOMIC DNA]</scope>
    <source>
        <strain evidence="2">cv. Pinot noir / PN40024</strain>
    </source>
</reference>
<proteinExistence type="predicted"/>
<dbReference type="HOGENOM" id="CLU_2692846_0_0_1"/>
<evidence type="ECO:0000313" key="2">
    <source>
        <dbReference type="Proteomes" id="UP000009183"/>
    </source>
</evidence>
<organism evidence="1 2">
    <name type="scientific">Vitis vinifera</name>
    <name type="common">Grape</name>
    <dbReference type="NCBI Taxonomy" id="29760"/>
    <lineage>
        <taxon>Eukaryota</taxon>
        <taxon>Viridiplantae</taxon>
        <taxon>Streptophyta</taxon>
        <taxon>Embryophyta</taxon>
        <taxon>Tracheophyta</taxon>
        <taxon>Spermatophyta</taxon>
        <taxon>Magnoliopsida</taxon>
        <taxon>eudicotyledons</taxon>
        <taxon>Gunneridae</taxon>
        <taxon>Pentapetalae</taxon>
        <taxon>rosids</taxon>
        <taxon>Vitales</taxon>
        <taxon>Vitaceae</taxon>
        <taxon>Viteae</taxon>
        <taxon>Vitis</taxon>
    </lineage>
</organism>
<evidence type="ECO:0000313" key="1">
    <source>
        <dbReference type="EMBL" id="CBI34751.3"/>
    </source>
</evidence>
<sequence>MVKNALVSLVSKNQILFSFGCHCLQPINTDIKQRNKIDTDATCSHLIGSLDEWDITRKLVGYFSTPGLPHLMGM</sequence>
<dbReference type="AlphaFoldDB" id="D7TW76"/>
<dbReference type="PaxDb" id="29760-VIT_02s0025g04470.t01"/>
<protein>
    <submittedName>
        <fullName evidence="1">Uncharacterized protein</fullName>
    </submittedName>
</protein>
<dbReference type="InParanoid" id="D7TW76"/>
<dbReference type="Proteomes" id="UP000009183">
    <property type="component" value="Chromosome 2"/>
</dbReference>
<gene>
    <name evidence="1" type="ordered locus">VIT_02s0025g04470</name>
</gene>
<name>D7TW76_VITVI</name>
<accession>D7TW76</accession>